<organism evidence="2 3">
    <name type="scientific">Candidatus Aphodosoma intestinipullorum</name>
    <dbReference type="NCBI Taxonomy" id="2840674"/>
    <lineage>
        <taxon>Bacteria</taxon>
        <taxon>Pseudomonadati</taxon>
        <taxon>Bacteroidota</taxon>
        <taxon>Bacteroidia</taxon>
        <taxon>Bacteroidales</taxon>
        <taxon>Candidatus Aphodosoma</taxon>
    </lineage>
</organism>
<protein>
    <recommendedName>
        <fullName evidence="4">Outer membrane protein beta-barrel domain-containing protein</fullName>
    </recommendedName>
</protein>
<dbReference type="AlphaFoldDB" id="A0A940DJB3"/>
<dbReference type="EMBL" id="JADIMV010000049">
    <property type="protein sequence ID" value="MBO8439551.1"/>
    <property type="molecule type" value="Genomic_DNA"/>
</dbReference>
<reference evidence="2" key="1">
    <citation type="submission" date="2020-10" db="EMBL/GenBank/DDBJ databases">
        <authorList>
            <person name="Gilroy R."/>
        </authorList>
    </citation>
    <scope>NUCLEOTIDE SEQUENCE</scope>
    <source>
        <strain evidence="2">3924</strain>
    </source>
</reference>
<evidence type="ECO:0000256" key="1">
    <source>
        <dbReference type="SAM" id="SignalP"/>
    </source>
</evidence>
<sequence length="207" mass="23721">MKKMALLIMMLCAFVIARCETREQRAANPHEVKIGWGDYYSDTFLFLFANDYEFNPANPSEPGHTLDKHFTGSIFAEYQYRINSWLGVGAEVGFAGALVKERIEQLGYTEEFPWNTYRFYAIPNVRFTYLNTRYVNLYSGLGAGFVMQWDNSLLNPLREPSFTIDINLIGIAIGCEHFFVEGEFTPKINFRNIIGSPILTVAAGYRF</sequence>
<comment type="caution">
    <text evidence="2">The sequence shown here is derived from an EMBL/GenBank/DDBJ whole genome shotgun (WGS) entry which is preliminary data.</text>
</comment>
<feature type="chain" id="PRO_5038110072" description="Outer membrane protein beta-barrel domain-containing protein" evidence="1">
    <location>
        <begin position="18"/>
        <end position="207"/>
    </location>
</feature>
<evidence type="ECO:0008006" key="4">
    <source>
        <dbReference type="Google" id="ProtNLM"/>
    </source>
</evidence>
<proteinExistence type="predicted"/>
<dbReference type="Proteomes" id="UP000712007">
    <property type="component" value="Unassembled WGS sequence"/>
</dbReference>
<evidence type="ECO:0000313" key="2">
    <source>
        <dbReference type="EMBL" id="MBO8439551.1"/>
    </source>
</evidence>
<feature type="signal peptide" evidence="1">
    <location>
        <begin position="1"/>
        <end position="17"/>
    </location>
</feature>
<evidence type="ECO:0000313" key="3">
    <source>
        <dbReference type="Proteomes" id="UP000712007"/>
    </source>
</evidence>
<name>A0A940DJB3_9BACT</name>
<accession>A0A940DJB3</accession>
<keyword evidence="1" id="KW-0732">Signal</keyword>
<reference evidence="2" key="2">
    <citation type="journal article" date="2021" name="PeerJ">
        <title>Extensive microbial diversity within the chicken gut microbiome revealed by metagenomics and culture.</title>
        <authorList>
            <person name="Gilroy R."/>
            <person name="Ravi A."/>
            <person name="Getino M."/>
            <person name="Pursley I."/>
            <person name="Horton D.L."/>
            <person name="Alikhan N.F."/>
            <person name="Baker D."/>
            <person name="Gharbi K."/>
            <person name="Hall N."/>
            <person name="Watson M."/>
            <person name="Adriaenssens E.M."/>
            <person name="Foster-Nyarko E."/>
            <person name="Jarju S."/>
            <person name="Secka A."/>
            <person name="Antonio M."/>
            <person name="Oren A."/>
            <person name="Chaudhuri R.R."/>
            <person name="La Ragione R."/>
            <person name="Hildebrand F."/>
            <person name="Pallen M.J."/>
        </authorList>
    </citation>
    <scope>NUCLEOTIDE SEQUENCE</scope>
    <source>
        <strain evidence="2">3924</strain>
    </source>
</reference>
<gene>
    <name evidence="2" type="ORF">IAC51_02765</name>
</gene>